<gene>
    <name evidence="1" type="ORF">D0501_04985</name>
</gene>
<sequence>MENTVELAPDQLVVTPVGMTKIAALKEAVRVPKAHVVGASIDAGILKESKGLRMPGTAIPGYWAGTFRKAGEETFFNIKQTSEPVVIQLKDARYTRIVIGVAQPRELVDQINNWIATRD</sequence>
<evidence type="ECO:0000313" key="1">
    <source>
        <dbReference type="EMBL" id="MCT8389426.1"/>
    </source>
</evidence>
<keyword evidence="2" id="KW-1185">Reference proteome</keyword>
<dbReference type="Proteomes" id="UP001525857">
    <property type="component" value="Unassembled WGS sequence"/>
</dbReference>
<accession>A0ABT2NVM0</accession>
<dbReference type="EMBL" id="QVOV01000008">
    <property type="protein sequence ID" value="MCT8389426.1"/>
    <property type="molecule type" value="Genomic_DNA"/>
</dbReference>
<comment type="caution">
    <text evidence="1">The sequence shown here is derived from an EMBL/GenBank/DDBJ whole genome shotgun (WGS) entry which is preliminary data.</text>
</comment>
<evidence type="ECO:0008006" key="3">
    <source>
        <dbReference type="Google" id="ProtNLM"/>
    </source>
</evidence>
<dbReference type="RefSeq" id="WP_261656971.1">
    <property type="nucleotide sequence ID" value="NZ_QVOV01000008.1"/>
</dbReference>
<reference evidence="1 2" key="1">
    <citation type="submission" date="2018-08" db="EMBL/GenBank/DDBJ databases">
        <title>Draft genome sequences of Leuconostoc spp. and Weissella spp. with biocontrol potential.</title>
        <authorList>
            <person name="Lo R."/>
            <person name="Ho V.T.T."/>
            <person name="Turner M.S."/>
        </authorList>
    </citation>
    <scope>NUCLEOTIDE SEQUENCE [LARGE SCALE GENOMIC DNA]</scope>
    <source>
        <strain evidence="1 2">733</strain>
    </source>
</reference>
<evidence type="ECO:0000313" key="2">
    <source>
        <dbReference type="Proteomes" id="UP001525857"/>
    </source>
</evidence>
<organism evidence="1 2">
    <name type="scientific">Leuconostoc holzapfelii</name>
    <dbReference type="NCBI Taxonomy" id="434464"/>
    <lineage>
        <taxon>Bacteria</taxon>
        <taxon>Bacillati</taxon>
        <taxon>Bacillota</taxon>
        <taxon>Bacilli</taxon>
        <taxon>Lactobacillales</taxon>
        <taxon>Lactobacillaceae</taxon>
        <taxon>Leuconostoc</taxon>
    </lineage>
</organism>
<proteinExistence type="predicted"/>
<name>A0ABT2NVM0_9LACO</name>
<protein>
    <recommendedName>
        <fullName evidence="3">Bacterial Pleckstrin homology domain-containing protein</fullName>
    </recommendedName>
</protein>